<keyword evidence="9" id="KW-0472">Membrane</keyword>
<feature type="transmembrane region" description="Helical" evidence="9">
    <location>
        <begin position="104"/>
        <end position="122"/>
    </location>
</feature>
<accession>A0A660CAU2</accession>
<dbReference type="PANTHER" id="PTHR24421:SF10">
    <property type="entry name" value="NITRATE_NITRITE SENSOR PROTEIN NARQ"/>
    <property type="match status" value="1"/>
</dbReference>
<protein>
    <recommendedName>
        <fullName evidence="2">histidine kinase</fullName>
        <ecNumber evidence="2">2.7.13.3</ecNumber>
    </recommendedName>
</protein>
<comment type="caution">
    <text evidence="11">The sequence shown here is derived from an EMBL/GenBank/DDBJ whole genome shotgun (WGS) entry which is preliminary data.</text>
</comment>
<evidence type="ECO:0000256" key="1">
    <source>
        <dbReference type="ARBA" id="ARBA00000085"/>
    </source>
</evidence>
<proteinExistence type="predicted"/>
<dbReference type="AlphaFoldDB" id="A0A660CAU2"/>
<evidence type="ECO:0000256" key="3">
    <source>
        <dbReference type="ARBA" id="ARBA00022553"/>
    </source>
</evidence>
<dbReference type="InterPro" id="IPR003594">
    <property type="entry name" value="HATPase_dom"/>
</dbReference>
<dbReference type="Gene3D" id="3.30.565.10">
    <property type="entry name" value="Histidine kinase-like ATPase, C-terminal domain"/>
    <property type="match status" value="1"/>
</dbReference>
<feature type="transmembrane region" description="Helical" evidence="9">
    <location>
        <begin position="52"/>
        <end position="69"/>
    </location>
</feature>
<dbReference type="GO" id="GO:0046983">
    <property type="term" value="F:protein dimerization activity"/>
    <property type="evidence" value="ECO:0007669"/>
    <property type="project" value="InterPro"/>
</dbReference>
<dbReference type="GO" id="GO:0016020">
    <property type="term" value="C:membrane"/>
    <property type="evidence" value="ECO:0007669"/>
    <property type="project" value="InterPro"/>
</dbReference>
<evidence type="ECO:0000256" key="4">
    <source>
        <dbReference type="ARBA" id="ARBA00022679"/>
    </source>
</evidence>
<keyword evidence="5" id="KW-0547">Nucleotide-binding</keyword>
<keyword evidence="8" id="KW-0902">Two-component regulatory system</keyword>
<gene>
    <name evidence="11" type="ORF">JD82_02272</name>
</gene>
<keyword evidence="9" id="KW-1133">Transmembrane helix</keyword>
<dbReference type="GO" id="GO:0000155">
    <property type="term" value="F:phosphorelay sensor kinase activity"/>
    <property type="evidence" value="ECO:0007669"/>
    <property type="project" value="InterPro"/>
</dbReference>
<evidence type="ECO:0000256" key="6">
    <source>
        <dbReference type="ARBA" id="ARBA00022777"/>
    </source>
</evidence>
<dbReference type="Pfam" id="PF07730">
    <property type="entry name" value="HisKA_3"/>
    <property type="match status" value="1"/>
</dbReference>
<name>A0A660CAU2_9PSEU</name>
<feature type="transmembrane region" description="Helical" evidence="9">
    <location>
        <begin position="142"/>
        <end position="160"/>
    </location>
</feature>
<keyword evidence="12" id="KW-1185">Reference proteome</keyword>
<keyword evidence="7" id="KW-0067">ATP-binding</keyword>
<keyword evidence="4" id="KW-0808">Transferase</keyword>
<dbReference type="Pfam" id="PF23539">
    <property type="entry name" value="DUF7134"/>
    <property type="match status" value="1"/>
</dbReference>
<dbReference type="SUPFAM" id="SSF55874">
    <property type="entry name" value="ATPase domain of HSP90 chaperone/DNA topoisomerase II/histidine kinase"/>
    <property type="match status" value="1"/>
</dbReference>
<sequence length="425" mass="45520">MVTMVAVLGGMVLLIVLVNSMGLLAFGTAPSIAEQLAWGTALCLPLVARRRFPVAVLVVVGALFIAAQARQIGDNTVPSLCVFLACYSVGAWEQNRRAARWSRVGVIIAMFVWLLVSTLEAAGQPSGYLRPAGPLDPVMAAVLHSFVINIAFFGSAYFFGNMAWETARRRHELEERNAQLRCSQQENLRGAVVAERVRIARDLHDVVAHSVSVMGIQAGAARRVLDRDPVLAGEALQTVEETARTAIGELRGLLGVLRSDAEIDTRASDEIGDHAASPGLDDLPELVSRMDSSGIVAHYGVYGEPRPVPDALALTVYRVVQEALTNVVKHSGAQTVDVRVRFLATALEVEIVDDGYGRGGSGGSGLGQVGIRERVAVHGGHVEFGRRDEGRGYRVRASLPLGLRAVTRPQEPVDVAAGAESEEVR</sequence>
<dbReference type="GO" id="GO:0005524">
    <property type="term" value="F:ATP binding"/>
    <property type="evidence" value="ECO:0007669"/>
    <property type="project" value="UniProtKB-KW"/>
</dbReference>
<dbReference type="InterPro" id="IPR036890">
    <property type="entry name" value="HATPase_C_sf"/>
</dbReference>
<evidence type="ECO:0000256" key="8">
    <source>
        <dbReference type="ARBA" id="ARBA00023012"/>
    </source>
</evidence>
<evidence type="ECO:0000256" key="5">
    <source>
        <dbReference type="ARBA" id="ARBA00022741"/>
    </source>
</evidence>
<evidence type="ECO:0000256" key="9">
    <source>
        <dbReference type="SAM" id="Phobius"/>
    </source>
</evidence>
<keyword evidence="6 11" id="KW-0418">Kinase</keyword>
<dbReference type="EC" id="2.7.13.3" evidence="2"/>
<dbReference type="Proteomes" id="UP000317303">
    <property type="component" value="Unassembled WGS sequence"/>
</dbReference>
<reference evidence="11 12" key="1">
    <citation type="submission" date="2019-07" db="EMBL/GenBank/DDBJ databases">
        <title>R&amp;d 2014.</title>
        <authorList>
            <person name="Klenk H.-P."/>
        </authorList>
    </citation>
    <scope>NUCLEOTIDE SEQUENCE [LARGE SCALE GENOMIC DNA]</scope>
    <source>
        <strain evidence="11 12">DSM 43194</strain>
    </source>
</reference>
<keyword evidence="9" id="KW-0812">Transmembrane</keyword>
<dbReference type="SMART" id="SM00387">
    <property type="entry name" value="HATPase_c"/>
    <property type="match status" value="1"/>
</dbReference>
<dbReference type="PANTHER" id="PTHR24421">
    <property type="entry name" value="NITRATE/NITRITE SENSOR PROTEIN NARX-RELATED"/>
    <property type="match status" value="1"/>
</dbReference>
<dbReference type="Pfam" id="PF02518">
    <property type="entry name" value="HATPase_c"/>
    <property type="match status" value="1"/>
</dbReference>
<dbReference type="InterPro" id="IPR055558">
    <property type="entry name" value="DUF7134"/>
</dbReference>
<keyword evidence="3" id="KW-0597">Phosphoprotein</keyword>
<dbReference type="InterPro" id="IPR050482">
    <property type="entry name" value="Sensor_HK_TwoCompSys"/>
</dbReference>
<dbReference type="Gene3D" id="1.20.5.1930">
    <property type="match status" value="1"/>
</dbReference>
<dbReference type="InterPro" id="IPR011712">
    <property type="entry name" value="Sig_transdc_His_kin_sub3_dim/P"/>
</dbReference>
<evidence type="ECO:0000313" key="12">
    <source>
        <dbReference type="Proteomes" id="UP000317303"/>
    </source>
</evidence>
<comment type="catalytic activity">
    <reaction evidence="1">
        <text>ATP + protein L-histidine = ADP + protein N-phospho-L-histidine.</text>
        <dbReference type="EC" id="2.7.13.3"/>
    </reaction>
</comment>
<evidence type="ECO:0000256" key="7">
    <source>
        <dbReference type="ARBA" id="ARBA00022840"/>
    </source>
</evidence>
<feature type="transmembrane region" description="Helical" evidence="9">
    <location>
        <begin position="6"/>
        <end position="26"/>
    </location>
</feature>
<evidence type="ECO:0000259" key="10">
    <source>
        <dbReference type="SMART" id="SM00387"/>
    </source>
</evidence>
<dbReference type="CDD" id="cd16917">
    <property type="entry name" value="HATPase_UhpB-NarQ-NarX-like"/>
    <property type="match status" value="1"/>
</dbReference>
<evidence type="ECO:0000256" key="2">
    <source>
        <dbReference type="ARBA" id="ARBA00012438"/>
    </source>
</evidence>
<organism evidence="11 12">
    <name type="scientific">Prauserella rugosa</name>
    <dbReference type="NCBI Taxonomy" id="43354"/>
    <lineage>
        <taxon>Bacteria</taxon>
        <taxon>Bacillati</taxon>
        <taxon>Actinomycetota</taxon>
        <taxon>Actinomycetes</taxon>
        <taxon>Pseudonocardiales</taxon>
        <taxon>Pseudonocardiaceae</taxon>
        <taxon>Prauserella</taxon>
    </lineage>
</organism>
<evidence type="ECO:0000313" key="11">
    <source>
        <dbReference type="EMBL" id="TWH20426.1"/>
    </source>
</evidence>
<feature type="domain" description="Histidine kinase/HSP90-like ATPase" evidence="10">
    <location>
        <begin position="311"/>
        <end position="403"/>
    </location>
</feature>
<dbReference type="EMBL" id="VLJV01000001">
    <property type="protein sequence ID" value="TWH20426.1"/>
    <property type="molecule type" value="Genomic_DNA"/>
</dbReference>